<dbReference type="GO" id="GO:0051276">
    <property type="term" value="P:chromosome organization"/>
    <property type="evidence" value="ECO:0007669"/>
    <property type="project" value="InterPro"/>
</dbReference>
<dbReference type="AlphaFoldDB" id="A0AAW1NPF1"/>
<organism evidence="4 5">
    <name type="scientific">Symbiochloris irregularis</name>
    <dbReference type="NCBI Taxonomy" id="706552"/>
    <lineage>
        <taxon>Eukaryota</taxon>
        <taxon>Viridiplantae</taxon>
        <taxon>Chlorophyta</taxon>
        <taxon>core chlorophytes</taxon>
        <taxon>Trebouxiophyceae</taxon>
        <taxon>Trebouxiales</taxon>
        <taxon>Trebouxiaceae</taxon>
        <taxon>Symbiochloris</taxon>
    </lineage>
</organism>
<dbReference type="CDD" id="cd00267">
    <property type="entry name" value="ABC_ATPase"/>
    <property type="match status" value="1"/>
</dbReference>
<accession>A0AAW1NPF1</accession>
<dbReference type="Pfam" id="PF02463">
    <property type="entry name" value="SMC_N"/>
    <property type="match status" value="1"/>
</dbReference>
<evidence type="ECO:0000313" key="5">
    <source>
        <dbReference type="Proteomes" id="UP001465755"/>
    </source>
</evidence>
<name>A0AAW1NPF1_9CHLO</name>
<keyword evidence="5" id="KW-1185">Reference proteome</keyword>
<evidence type="ECO:0000256" key="2">
    <source>
        <dbReference type="SAM" id="Coils"/>
    </source>
</evidence>
<dbReference type="Gene3D" id="3.40.50.300">
    <property type="entry name" value="P-loop containing nucleotide triphosphate hydrolases"/>
    <property type="match status" value="2"/>
</dbReference>
<protein>
    <recommendedName>
        <fullName evidence="3">RecF/RecN/SMC N-terminal domain-containing protein</fullName>
    </recommendedName>
</protein>
<feature type="domain" description="RecF/RecN/SMC N-terminal" evidence="3">
    <location>
        <begin position="7"/>
        <end position="931"/>
    </location>
</feature>
<evidence type="ECO:0000256" key="1">
    <source>
        <dbReference type="ARBA" id="ARBA00023054"/>
    </source>
</evidence>
<proteinExistence type="predicted"/>
<gene>
    <name evidence="4" type="ORF">WJX73_008771</name>
</gene>
<dbReference type="SUPFAM" id="SSF52540">
    <property type="entry name" value="P-loop containing nucleoside triphosphate hydrolases"/>
    <property type="match status" value="1"/>
</dbReference>
<feature type="coiled-coil region" evidence="2">
    <location>
        <begin position="603"/>
        <end position="665"/>
    </location>
</feature>
<dbReference type="SUPFAM" id="SSF75553">
    <property type="entry name" value="Smc hinge domain"/>
    <property type="match status" value="1"/>
</dbReference>
<dbReference type="InterPro" id="IPR003395">
    <property type="entry name" value="RecF/RecN/SMC_N"/>
</dbReference>
<evidence type="ECO:0000313" key="4">
    <source>
        <dbReference type="EMBL" id="KAK9789058.1"/>
    </source>
</evidence>
<comment type="caution">
    <text evidence="4">The sequence shown here is derived from an EMBL/GenBank/DDBJ whole genome shotgun (WGS) entry which is preliminary data.</text>
</comment>
<dbReference type="GO" id="GO:0005694">
    <property type="term" value="C:chromosome"/>
    <property type="evidence" value="ECO:0007669"/>
    <property type="project" value="InterPro"/>
</dbReference>
<dbReference type="GO" id="GO:0005524">
    <property type="term" value="F:ATP binding"/>
    <property type="evidence" value="ECO:0007669"/>
    <property type="project" value="InterPro"/>
</dbReference>
<reference evidence="4 5" key="1">
    <citation type="journal article" date="2024" name="Nat. Commun.">
        <title>Phylogenomics reveals the evolutionary origins of lichenization in chlorophyte algae.</title>
        <authorList>
            <person name="Puginier C."/>
            <person name="Libourel C."/>
            <person name="Otte J."/>
            <person name="Skaloud P."/>
            <person name="Haon M."/>
            <person name="Grisel S."/>
            <person name="Petersen M."/>
            <person name="Berrin J.G."/>
            <person name="Delaux P.M."/>
            <person name="Dal Grande F."/>
            <person name="Keller J."/>
        </authorList>
    </citation>
    <scope>NUCLEOTIDE SEQUENCE [LARGE SCALE GENOMIC DNA]</scope>
    <source>
        <strain evidence="4 5">SAG 2036</strain>
    </source>
</reference>
<dbReference type="Proteomes" id="UP001465755">
    <property type="component" value="Unassembled WGS sequence"/>
</dbReference>
<sequence>MVQLGRVRHIKVTGFKSIASTVEFAVPPGPLIAITGANGVGKSNIIDAMLFAAACPTKLLGVQSLSALRCTDVQQVCEVELSLKCGRQTHSVQACLTPDNHRQYRFDGTLRSAKEVKERLRDLGICLDQAGNVIKQAQITRLADQNDRKQLTAVLEDVSGYSRWKEATEAAQSELTKLKAPMLEITKNLSELSARIQKDTAGLLEQELAALYIREAECQALLSSAKQEAAQLVQQESAVIGNDADDPTNQAELASGVLSAQWQAAQHSEEVSILKGMGGPSRQAPVPHRMMYDCFAFRDPCEVQSKGLLSALEAIAGSKLGTIAAKDYADASSILAWWSNKSDRAGLRIWVHSAMQSSHTPDAIRLQKRFAAGEVWFPLQLLAYNEKDACLLQRLCGSLVIAATEQVAIRLMMDHNQSSVTVAGSISRPGMLQGGWQPASGNGRMAKKLHYDLLQAELNKHLQAEQGLAASLQQLQVHITQLEADIGTADSALAKSASLHQEEAQLQQEANKRQQALASCTQLVHDAEAELAVVTDLHAALKNPEEPQAAAEVLQRNLAVARRKQAGLEKEARDVCQLMDDSETRLQLLILEQADVGQLQQQLTAKQALLEDSNTSLARLEAEQAMAQEADTARQKAHNERAVHLQAAQEKLRQAEAAAQHIKDSFEQHAAKLEGVQEQMAEISSDSMAEAASCTDDADFRNINEAEEAFSDLQTQQSSLMAAMKRIKAKNLPSEVEQVQILERRSLLEELHRRKKALADAVTSLESGIESTCERVLAANEAAFQIVKQHLESLAWLLPGHKISLAKRGKHVSDGVEFTFVRSCNSADLESRQAAGGEPWSMDTGQLSGGQRTMLSLIFLIAASKAGGQTAIWLLDEADAALDESNQRLVATLLSQLVQSGCPAQVISISHNAAFQQICSSKLEVVKHARGTQVRIAGGAPA</sequence>
<dbReference type="EMBL" id="JALJOQ010000214">
    <property type="protein sequence ID" value="KAK9789058.1"/>
    <property type="molecule type" value="Genomic_DNA"/>
</dbReference>
<dbReference type="PANTHER" id="PTHR43977">
    <property type="entry name" value="STRUCTURAL MAINTENANCE OF CHROMOSOMES PROTEIN 3"/>
    <property type="match status" value="1"/>
</dbReference>
<keyword evidence="1 2" id="KW-0175">Coiled coil</keyword>
<evidence type="ECO:0000259" key="3">
    <source>
        <dbReference type="Pfam" id="PF02463"/>
    </source>
</evidence>
<dbReference type="InterPro" id="IPR036277">
    <property type="entry name" value="SMC_hinge_sf"/>
</dbReference>
<dbReference type="InterPro" id="IPR027417">
    <property type="entry name" value="P-loop_NTPase"/>
</dbReference>